<evidence type="ECO:0000313" key="2">
    <source>
        <dbReference type="Proteomes" id="UP000652761"/>
    </source>
</evidence>
<reference evidence="1" key="1">
    <citation type="submission" date="2017-07" db="EMBL/GenBank/DDBJ databases">
        <title>Taro Niue Genome Assembly and Annotation.</title>
        <authorList>
            <person name="Atibalentja N."/>
            <person name="Keating K."/>
            <person name="Fields C.J."/>
        </authorList>
    </citation>
    <scope>NUCLEOTIDE SEQUENCE</scope>
    <source>
        <strain evidence="1">Niue_2</strain>
        <tissue evidence="1">Leaf</tissue>
    </source>
</reference>
<keyword evidence="2" id="KW-1185">Reference proteome</keyword>
<dbReference type="EMBL" id="NMUH01000472">
    <property type="protein sequence ID" value="MQL79722.1"/>
    <property type="molecule type" value="Genomic_DNA"/>
</dbReference>
<comment type="caution">
    <text evidence="1">The sequence shown here is derived from an EMBL/GenBank/DDBJ whole genome shotgun (WGS) entry which is preliminary data.</text>
</comment>
<name>A0A843U3A7_COLES</name>
<protein>
    <submittedName>
        <fullName evidence="1">Uncharacterized protein</fullName>
    </submittedName>
</protein>
<organism evidence="1 2">
    <name type="scientific">Colocasia esculenta</name>
    <name type="common">Wild taro</name>
    <name type="synonym">Arum esculentum</name>
    <dbReference type="NCBI Taxonomy" id="4460"/>
    <lineage>
        <taxon>Eukaryota</taxon>
        <taxon>Viridiplantae</taxon>
        <taxon>Streptophyta</taxon>
        <taxon>Embryophyta</taxon>
        <taxon>Tracheophyta</taxon>
        <taxon>Spermatophyta</taxon>
        <taxon>Magnoliopsida</taxon>
        <taxon>Liliopsida</taxon>
        <taxon>Araceae</taxon>
        <taxon>Aroideae</taxon>
        <taxon>Colocasieae</taxon>
        <taxon>Colocasia</taxon>
    </lineage>
</organism>
<dbReference type="AlphaFoldDB" id="A0A843U3A7"/>
<evidence type="ECO:0000313" key="1">
    <source>
        <dbReference type="EMBL" id="MQL79722.1"/>
    </source>
</evidence>
<accession>A0A843U3A7</accession>
<sequence>MYRSTINHVSFHSFLSAKDLRRRKGMNPEEIDPCGCDRPRSVANYSSNEISSPRAPLMELSRDSDSNVTNFDAPQHFSRHERWTNRNQVDEMNFRRPTHDTDNICELALCTFRGSQLHDGYEDARERESMDSILHLVDRDHDVMDAHAGESEDGHAAHSCYHFGGCINLELTIS</sequence>
<gene>
    <name evidence="1" type="ORF">Taro_012148</name>
</gene>
<dbReference type="Proteomes" id="UP000652761">
    <property type="component" value="Unassembled WGS sequence"/>
</dbReference>
<proteinExistence type="predicted"/>